<dbReference type="PROSITE" id="PS50076">
    <property type="entry name" value="DNAJ_2"/>
    <property type="match status" value="1"/>
</dbReference>
<protein>
    <recommendedName>
        <fullName evidence="6">J domain-containing protein</fullName>
    </recommendedName>
</protein>
<dbReference type="AlphaFoldDB" id="A0AAD1XNY6"/>
<dbReference type="InterPro" id="IPR036869">
    <property type="entry name" value="J_dom_sf"/>
</dbReference>
<keyword evidence="2" id="KW-0677">Repeat</keyword>
<dbReference type="Pfam" id="PF00226">
    <property type="entry name" value="DnaJ"/>
    <property type="match status" value="1"/>
</dbReference>
<dbReference type="Proteomes" id="UP001295684">
    <property type="component" value="Unassembled WGS sequence"/>
</dbReference>
<dbReference type="GO" id="GO:0006457">
    <property type="term" value="P:protein folding"/>
    <property type="evidence" value="ECO:0007669"/>
    <property type="project" value="InterPro"/>
</dbReference>
<dbReference type="PRINTS" id="PR00625">
    <property type="entry name" value="JDOMAIN"/>
</dbReference>
<name>A0AAD1XNY6_EUPCR</name>
<dbReference type="SMART" id="SM00271">
    <property type="entry name" value="DnaJ"/>
    <property type="match status" value="1"/>
</dbReference>
<dbReference type="PANTHER" id="PTHR24078:SF553">
    <property type="entry name" value="DNAJ HOMOLOG SUBFAMILY B MEMBER 5"/>
    <property type="match status" value="1"/>
</dbReference>
<evidence type="ECO:0000256" key="5">
    <source>
        <dbReference type="ARBA" id="ARBA00023186"/>
    </source>
</evidence>
<dbReference type="EMBL" id="CAMPGE010017949">
    <property type="protein sequence ID" value="CAI2376393.1"/>
    <property type="molecule type" value="Genomic_DNA"/>
</dbReference>
<organism evidence="7 8">
    <name type="scientific">Euplotes crassus</name>
    <dbReference type="NCBI Taxonomy" id="5936"/>
    <lineage>
        <taxon>Eukaryota</taxon>
        <taxon>Sar</taxon>
        <taxon>Alveolata</taxon>
        <taxon>Ciliophora</taxon>
        <taxon>Intramacronucleata</taxon>
        <taxon>Spirotrichea</taxon>
        <taxon>Hypotrichia</taxon>
        <taxon>Euplotida</taxon>
        <taxon>Euplotidae</taxon>
        <taxon>Moneuplotes</taxon>
    </lineage>
</organism>
<keyword evidence="4" id="KW-0862">Zinc</keyword>
<dbReference type="InterPro" id="IPR002939">
    <property type="entry name" value="DnaJ_C"/>
</dbReference>
<keyword evidence="1" id="KW-0479">Metal-binding</keyword>
<dbReference type="FunFam" id="2.60.260.20:FF:000003">
    <property type="entry name" value="DnaJ subfamily A member 2"/>
    <property type="match status" value="1"/>
</dbReference>
<comment type="caution">
    <text evidence="7">The sequence shown here is derived from an EMBL/GenBank/DDBJ whole genome shotgun (WGS) entry which is preliminary data.</text>
</comment>
<gene>
    <name evidence="7" type="ORF">ECRASSUSDP1_LOCUS17763</name>
</gene>
<dbReference type="InterPro" id="IPR051339">
    <property type="entry name" value="DnaJ_subfamily_B"/>
</dbReference>
<dbReference type="InterPro" id="IPR008971">
    <property type="entry name" value="HSP40/DnaJ_pept-bd"/>
</dbReference>
<dbReference type="SUPFAM" id="SSF49493">
    <property type="entry name" value="HSP40/DnaJ peptide-binding domain"/>
    <property type="match status" value="2"/>
</dbReference>
<reference evidence="7" key="1">
    <citation type="submission" date="2023-07" db="EMBL/GenBank/DDBJ databases">
        <authorList>
            <consortium name="AG Swart"/>
            <person name="Singh M."/>
            <person name="Singh A."/>
            <person name="Seah K."/>
            <person name="Emmerich C."/>
        </authorList>
    </citation>
    <scope>NUCLEOTIDE SEQUENCE</scope>
    <source>
        <strain evidence="7">DP1</strain>
    </source>
</reference>
<dbReference type="Pfam" id="PF01556">
    <property type="entry name" value="DnaJ_C"/>
    <property type="match status" value="1"/>
</dbReference>
<dbReference type="GO" id="GO:0008270">
    <property type="term" value="F:zinc ion binding"/>
    <property type="evidence" value="ECO:0007669"/>
    <property type="project" value="UniProtKB-KW"/>
</dbReference>
<proteinExistence type="predicted"/>
<accession>A0AAD1XNY6</accession>
<keyword evidence="3" id="KW-0863">Zinc-finger</keyword>
<feature type="domain" description="J" evidence="6">
    <location>
        <begin position="5"/>
        <end position="71"/>
    </location>
</feature>
<sequence length="311" mass="35807">MSELDYYQILQLNRTATIDDVKKAYRRLSLKYHPTKNPSDITVCSDQFHQICEAYEVLSDTHLSAIYNRYGSKVLAKGLELSDGKSYPAYKYQMNAFEIFEKFYSEYLPYHDIFDSTGKMLYGSCFSSMNKVRKDKTPDAQTTLDCSIDELYNGCIKEITYDNKTRLAEIQPGYQNGHQIIIEEECGKSYEDEFRKIIITINQIPHSKYSRQGDDLIYKHDISLIDALNSRPLKFKTLDGRTLNISMDEVITPKTVKVVEDEGMPVFDEDQEKSTVNSPAKGKLFITFNILFPSQLTEESQLQISKILNSS</sequence>
<dbReference type="CDD" id="cd10747">
    <property type="entry name" value="DnaJ_C"/>
    <property type="match status" value="1"/>
</dbReference>
<dbReference type="PANTHER" id="PTHR24078">
    <property type="entry name" value="DNAJ HOMOLOG SUBFAMILY C MEMBER"/>
    <property type="match status" value="1"/>
</dbReference>
<dbReference type="CDD" id="cd06257">
    <property type="entry name" value="DnaJ"/>
    <property type="match status" value="1"/>
</dbReference>
<dbReference type="InterPro" id="IPR001623">
    <property type="entry name" value="DnaJ_domain"/>
</dbReference>
<evidence type="ECO:0000256" key="1">
    <source>
        <dbReference type="ARBA" id="ARBA00022723"/>
    </source>
</evidence>
<dbReference type="GO" id="GO:0005829">
    <property type="term" value="C:cytosol"/>
    <property type="evidence" value="ECO:0007669"/>
    <property type="project" value="TreeGrafter"/>
</dbReference>
<evidence type="ECO:0000313" key="7">
    <source>
        <dbReference type="EMBL" id="CAI2376393.1"/>
    </source>
</evidence>
<keyword evidence="8" id="KW-1185">Reference proteome</keyword>
<evidence type="ECO:0000313" key="8">
    <source>
        <dbReference type="Proteomes" id="UP001295684"/>
    </source>
</evidence>
<evidence type="ECO:0000256" key="2">
    <source>
        <dbReference type="ARBA" id="ARBA00022737"/>
    </source>
</evidence>
<keyword evidence="5" id="KW-0143">Chaperone</keyword>
<dbReference type="SUPFAM" id="SSF46565">
    <property type="entry name" value="Chaperone J-domain"/>
    <property type="match status" value="1"/>
</dbReference>
<dbReference type="Gene3D" id="1.10.287.110">
    <property type="entry name" value="DnaJ domain"/>
    <property type="match status" value="1"/>
</dbReference>
<evidence type="ECO:0000256" key="3">
    <source>
        <dbReference type="ARBA" id="ARBA00022771"/>
    </source>
</evidence>
<evidence type="ECO:0000259" key="6">
    <source>
        <dbReference type="PROSITE" id="PS50076"/>
    </source>
</evidence>
<dbReference type="GO" id="GO:0051082">
    <property type="term" value="F:unfolded protein binding"/>
    <property type="evidence" value="ECO:0007669"/>
    <property type="project" value="InterPro"/>
</dbReference>
<dbReference type="GO" id="GO:0051087">
    <property type="term" value="F:protein-folding chaperone binding"/>
    <property type="evidence" value="ECO:0007669"/>
    <property type="project" value="TreeGrafter"/>
</dbReference>
<evidence type="ECO:0000256" key="4">
    <source>
        <dbReference type="ARBA" id="ARBA00022833"/>
    </source>
</evidence>
<dbReference type="Gene3D" id="2.60.260.20">
    <property type="entry name" value="Urease metallochaperone UreE, N-terminal domain"/>
    <property type="match status" value="2"/>
</dbReference>